<protein>
    <submittedName>
        <fullName evidence="1">Uncharacterized protein</fullName>
    </submittedName>
</protein>
<comment type="caution">
    <text evidence="1">The sequence shown here is derived from an EMBL/GenBank/DDBJ whole genome shotgun (WGS) entry which is preliminary data.</text>
</comment>
<accession>A0A644XAA1</accession>
<dbReference type="AlphaFoldDB" id="A0A644XAA1"/>
<organism evidence="1">
    <name type="scientific">bioreactor metagenome</name>
    <dbReference type="NCBI Taxonomy" id="1076179"/>
    <lineage>
        <taxon>unclassified sequences</taxon>
        <taxon>metagenomes</taxon>
        <taxon>ecological metagenomes</taxon>
    </lineage>
</organism>
<sequence>MVYNAIDATMVEYEYKLTTVNGTLTTVAVVKDTTGTIISKKFALDTAYGTLDGFTYDSTAKKWTYSISVASGTLSGAVRSTSDFTELYGRSVRVLSKATSSGTTIYGIFADDSNVLATGILGDVTLTSGVTNSFKFGGTTYKMDSGALATTKVWAFNADQSVASPICTLASITTAVKPYAVSLIDDDNDGLVDFAVAVPFTVEKVTYVGSTTFTTSTGSVTKADVSVYDGIAKNDFVIVVNSAYTATQKTTYTKATVISGEATSTKDSGATFQIGGTWYKLADSSALISGSLTTAVAGSKYEKVAVVNGYAFNLVGSTATAVSDYAVVTAAAGAYGLVGDQAKLLFTDGTTKVVDTAADYTTLVDKLVTYTIDSDGDYVLTAATADVSAATAGFDTVVAAPAGSGSAITASYTYASGGDSKIGSSYIASDAVIFIKGTSWKVINGAALAKTGTSAITGVANAYANTSSSTGFSSVALAVVTGTTTSGDVSHGYVTATPAIVKVDNKLVYQVTFWDGTKNVTANTTQLASSLSTLAKNSVITFTYDDQDINVSNVTALTSGTSGIGAVTGLSDKQIQFAYGVATEDIDNDSTLEDVISTASKTAVCSITDDTVIIYIDRENSAGVAGSALQLATGTAGSNKLANVYYELNGTDVTLLIVDVQNDILNVQ</sequence>
<reference evidence="1" key="1">
    <citation type="submission" date="2019-08" db="EMBL/GenBank/DDBJ databases">
        <authorList>
            <person name="Kucharzyk K."/>
            <person name="Murdoch R.W."/>
            <person name="Higgins S."/>
            <person name="Loffler F."/>
        </authorList>
    </citation>
    <scope>NUCLEOTIDE SEQUENCE</scope>
</reference>
<name>A0A644XAA1_9ZZZZ</name>
<gene>
    <name evidence="1" type="ORF">SDC9_59501</name>
</gene>
<dbReference type="EMBL" id="VSSQ01002075">
    <property type="protein sequence ID" value="MPM13146.1"/>
    <property type="molecule type" value="Genomic_DNA"/>
</dbReference>
<proteinExistence type="predicted"/>
<evidence type="ECO:0000313" key="1">
    <source>
        <dbReference type="EMBL" id="MPM13146.1"/>
    </source>
</evidence>